<dbReference type="PANTHER" id="PTHR34193:SF10">
    <property type="entry name" value="DUF1645 FAMILY PROTEIN"/>
    <property type="match status" value="1"/>
</dbReference>
<evidence type="ECO:0000256" key="1">
    <source>
        <dbReference type="SAM" id="MobiDB-lite"/>
    </source>
</evidence>
<gene>
    <name evidence="2" type="ORF">CEY00_Acc05477</name>
</gene>
<dbReference type="OMA" id="WIKRIFI"/>
<sequence length="228" mass="26187">MPDLTWEEDFEFWGEQRTSVYDNYGCSSYGDDVECEAMPLNHHPSPNSRLQAIIDGRRKLMEMIQDMPESSYELSLKDIVDEQNNLQADMKDIVVDERSLSMESKGKTKLQKTKNCKRGRIFRSQSMDSGGFLLKMFFPISLGLKRKPEAGNHSKLSRKLSFEGSEKVHKQWWKMRFSSIGESRNSASSSSSGSTSSTRSRHSDINMTPSCWSFNKKNRSSRQRGCRL</sequence>
<dbReference type="EMBL" id="NKQK01000005">
    <property type="protein sequence ID" value="PSS30239.1"/>
    <property type="molecule type" value="Genomic_DNA"/>
</dbReference>
<dbReference type="Gramene" id="PSS30239">
    <property type="protein sequence ID" value="PSS30239"/>
    <property type="gene ID" value="CEY00_Acc05477"/>
</dbReference>
<evidence type="ECO:0000313" key="3">
    <source>
        <dbReference type="Proteomes" id="UP000241394"/>
    </source>
</evidence>
<organism evidence="2 3">
    <name type="scientific">Actinidia chinensis var. chinensis</name>
    <name type="common">Chinese soft-hair kiwi</name>
    <dbReference type="NCBI Taxonomy" id="1590841"/>
    <lineage>
        <taxon>Eukaryota</taxon>
        <taxon>Viridiplantae</taxon>
        <taxon>Streptophyta</taxon>
        <taxon>Embryophyta</taxon>
        <taxon>Tracheophyta</taxon>
        <taxon>Spermatophyta</taxon>
        <taxon>Magnoliopsida</taxon>
        <taxon>eudicotyledons</taxon>
        <taxon>Gunneridae</taxon>
        <taxon>Pentapetalae</taxon>
        <taxon>asterids</taxon>
        <taxon>Ericales</taxon>
        <taxon>Actinidiaceae</taxon>
        <taxon>Actinidia</taxon>
    </lineage>
</organism>
<dbReference type="PANTHER" id="PTHR34193">
    <property type="entry name" value="OS11G0199801 PROTEIN"/>
    <property type="match status" value="1"/>
</dbReference>
<evidence type="ECO:0000313" key="2">
    <source>
        <dbReference type="EMBL" id="PSS30239.1"/>
    </source>
</evidence>
<reference evidence="3" key="2">
    <citation type="journal article" date="2018" name="BMC Genomics">
        <title>A manually annotated Actinidia chinensis var. chinensis (kiwifruit) genome highlights the challenges associated with draft genomes and gene prediction in plants.</title>
        <authorList>
            <person name="Pilkington S.M."/>
            <person name="Crowhurst R."/>
            <person name="Hilario E."/>
            <person name="Nardozza S."/>
            <person name="Fraser L."/>
            <person name="Peng Y."/>
            <person name="Gunaseelan K."/>
            <person name="Simpson R."/>
            <person name="Tahir J."/>
            <person name="Deroles S.C."/>
            <person name="Templeton K."/>
            <person name="Luo Z."/>
            <person name="Davy M."/>
            <person name="Cheng C."/>
            <person name="McNeilage M."/>
            <person name="Scaglione D."/>
            <person name="Liu Y."/>
            <person name="Zhang Q."/>
            <person name="Datson P."/>
            <person name="De Silva N."/>
            <person name="Gardiner S.E."/>
            <person name="Bassett H."/>
            <person name="Chagne D."/>
            <person name="McCallum J."/>
            <person name="Dzierzon H."/>
            <person name="Deng C."/>
            <person name="Wang Y.Y."/>
            <person name="Barron L."/>
            <person name="Manako K."/>
            <person name="Bowen J."/>
            <person name="Foster T.M."/>
            <person name="Erridge Z.A."/>
            <person name="Tiffin H."/>
            <person name="Waite C.N."/>
            <person name="Davies K.M."/>
            <person name="Grierson E.P."/>
            <person name="Laing W.A."/>
            <person name="Kirk R."/>
            <person name="Chen X."/>
            <person name="Wood M."/>
            <person name="Montefiori M."/>
            <person name="Brummell D.A."/>
            <person name="Schwinn K.E."/>
            <person name="Catanach A."/>
            <person name="Fullerton C."/>
            <person name="Li D."/>
            <person name="Meiyalaghan S."/>
            <person name="Nieuwenhuizen N."/>
            <person name="Read N."/>
            <person name="Prakash R."/>
            <person name="Hunter D."/>
            <person name="Zhang H."/>
            <person name="McKenzie M."/>
            <person name="Knabel M."/>
            <person name="Harris A."/>
            <person name="Allan A.C."/>
            <person name="Gleave A."/>
            <person name="Chen A."/>
            <person name="Janssen B.J."/>
            <person name="Plunkett B."/>
            <person name="Ampomah-Dwamena C."/>
            <person name="Voogd C."/>
            <person name="Leif D."/>
            <person name="Lafferty D."/>
            <person name="Souleyre E.J.F."/>
            <person name="Varkonyi-Gasic E."/>
            <person name="Gambi F."/>
            <person name="Hanley J."/>
            <person name="Yao J.L."/>
            <person name="Cheung J."/>
            <person name="David K.M."/>
            <person name="Warren B."/>
            <person name="Marsh K."/>
            <person name="Snowden K.C."/>
            <person name="Lin-Wang K."/>
            <person name="Brian L."/>
            <person name="Martinez-Sanchez M."/>
            <person name="Wang M."/>
            <person name="Ileperuma N."/>
            <person name="Macnee N."/>
            <person name="Campin R."/>
            <person name="McAtee P."/>
            <person name="Drummond R.S.M."/>
            <person name="Espley R.V."/>
            <person name="Ireland H.S."/>
            <person name="Wu R."/>
            <person name="Atkinson R.G."/>
            <person name="Karunairetnam S."/>
            <person name="Bulley S."/>
            <person name="Chunkath S."/>
            <person name="Hanley Z."/>
            <person name="Storey R."/>
            <person name="Thrimawithana A.H."/>
            <person name="Thomson S."/>
            <person name="David C."/>
            <person name="Testolin R."/>
            <person name="Huang H."/>
            <person name="Hellens R.P."/>
            <person name="Schaffer R.J."/>
        </authorList>
    </citation>
    <scope>NUCLEOTIDE SEQUENCE [LARGE SCALE GENOMIC DNA]</scope>
    <source>
        <strain evidence="3">cv. Red5</strain>
    </source>
</reference>
<comment type="caution">
    <text evidence="2">The sequence shown here is derived from an EMBL/GenBank/DDBJ whole genome shotgun (WGS) entry which is preliminary data.</text>
</comment>
<feature type="compositionally biased region" description="Low complexity" evidence="1">
    <location>
        <begin position="180"/>
        <end position="198"/>
    </location>
</feature>
<reference evidence="2 3" key="1">
    <citation type="submission" date="2017-07" db="EMBL/GenBank/DDBJ databases">
        <title>An improved, manually edited Actinidia chinensis var. chinensis (kiwifruit) genome highlights the challenges associated with draft genomes and gene prediction in plants.</title>
        <authorList>
            <person name="Pilkington S."/>
            <person name="Crowhurst R."/>
            <person name="Hilario E."/>
            <person name="Nardozza S."/>
            <person name="Fraser L."/>
            <person name="Peng Y."/>
            <person name="Gunaseelan K."/>
            <person name="Simpson R."/>
            <person name="Tahir J."/>
            <person name="Deroles S."/>
            <person name="Templeton K."/>
            <person name="Luo Z."/>
            <person name="Davy M."/>
            <person name="Cheng C."/>
            <person name="Mcneilage M."/>
            <person name="Scaglione D."/>
            <person name="Liu Y."/>
            <person name="Zhang Q."/>
            <person name="Datson P."/>
            <person name="De Silva N."/>
            <person name="Gardiner S."/>
            <person name="Bassett H."/>
            <person name="Chagne D."/>
            <person name="Mccallum J."/>
            <person name="Dzierzon H."/>
            <person name="Deng C."/>
            <person name="Wang Y.-Y."/>
            <person name="Barron N."/>
            <person name="Manako K."/>
            <person name="Bowen J."/>
            <person name="Foster T."/>
            <person name="Erridge Z."/>
            <person name="Tiffin H."/>
            <person name="Waite C."/>
            <person name="Davies K."/>
            <person name="Grierson E."/>
            <person name="Laing W."/>
            <person name="Kirk R."/>
            <person name="Chen X."/>
            <person name="Wood M."/>
            <person name="Montefiori M."/>
            <person name="Brummell D."/>
            <person name="Schwinn K."/>
            <person name="Catanach A."/>
            <person name="Fullerton C."/>
            <person name="Li D."/>
            <person name="Meiyalaghan S."/>
            <person name="Nieuwenhuizen N."/>
            <person name="Read N."/>
            <person name="Prakash R."/>
            <person name="Hunter D."/>
            <person name="Zhang H."/>
            <person name="Mckenzie M."/>
            <person name="Knabel M."/>
            <person name="Harris A."/>
            <person name="Allan A."/>
            <person name="Chen A."/>
            <person name="Janssen B."/>
            <person name="Plunkett B."/>
            <person name="Dwamena C."/>
            <person name="Voogd C."/>
            <person name="Leif D."/>
            <person name="Lafferty D."/>
            <person name="Souleyre E."/>
            <person name="Varkonyi-Gasic E."/>
            <person name="Gambi F."/>
            <person name="Hanley J."/>
            <person name="Yao J.-L."/>
            <person name="Cheung J."/>
            <person name="David K."/>
            <person name="Warren B."/>
            <person name="Marsh K."/>
            <person name="Snowden K."/>
            <person name="Lin-Wang K."/>
            <person name="Brian L."/>
            <person name="Martinez-Sanchez M."/>
            <person name="Wang M."/>
            <person name="Ileperuma N."/>
            <person name="Macnee N."/>
            <person name="Campin R."/>
            <person name="Mcatee P."/>
            <person name="Drummond R."/>
            <person name="Espley R."/>
            <person name="Ireland H."/>
            <person name="Wu R."/>
            <person name="Atkinson R."/>
            <person name="Karunairetnam S."/>
            <person name="Bulley S."/>
            <person name="Chunkath S."/>
            <person name="Hanley Z."/>
            <person name="Storey R."/>
            <person name="Thrimawithana A."/>
            <person name="Thomson S."/>
            <person name="David C."/>
            <person name="Testolin R."/>
        </authorList>
    </citation>
    <scope>NUCLEOTIDE SEQUENCE [LARGE SCALE GENOMIC DNA]</scope>
    <source>
        <strain evidence="3">cv. Red5</strain>
        <tissue evidence="2">Young leaf</tissue>
    </source>
</reference>
<feature type="region of interest" description="Disordered" evidence="1">
    <location>
        <begin position="180"/>
        <end position="228"/>
    </location>
</feature>
<dbReference type="OrthoDB" id="776574at2759"/>
<accession>A0A2R6RJN6</accession>
<feature type="compositionally biased region" description="Polar residues" evidence="1">
    <location>
        <begin position="205"/>
        <end position="215"/>
    </location>
</feature>
<name>A0A2R6RJN6_ACTCC</name>
<dbReference type="Proteomes" id="UP000241394">
    <property type="component" value="Chromosome LG5"/>
</dbReference>
<feature type="compositionally biased region" description="Basic residues" evidence="1">
    <location>
        <begin position="216"/>
        <end position="228"/>
    </location>
</feature>
<dbReference type="STRING" id="1590841.A0A2R6RJN6"/>
<dbReference type="InParanoid" id="A0A2R6RJN6"/>
<proteinExistence type="predicted"/>
<protein>
    <submittedName>
        <fullName evidence="2">Uncharacterized protein</fullName>
    </submittedName>
</protein>
<dbReference type="AlphaFoldDB" id="A0A2R6RJN6"/>
<keyword evidence="3" id="KW-1185">Reference proteome</keyword>